<dbReference type="Gene3D" id="3.90.650.10">
    <property type="entry name" value="PurM-like C-terminal domain"/>
    <property type="match status" value="1"/>
</dbReference>
<feature type="domain" description="PurM-like N-terminal" evidence="6">
    <location>
        <begin position="430"/>
        <end position="538"/>
    </location>
</feature>
<protein>
    <submittedName>
        <fullName evidence="9">Selenide, water dikinase</fullName>
        <ecNumber evidence="9">2.7.9.3</ecNumber>
    </submittedName>
</protein>
<evidence type="ECO:0000256" key="4">
    <source>
        <dbReference type="ARBA" id="ARBA00022840"/>
    </source>
</evidence>
<keyword evidence="2" id="KW-0547">Nucleotide-binding</keyword>
<dbReference type="Gene3D" id="3.50.50.100">
    <property type="match status" value="1"/>
</dbReference>
<dbReference type="InterPro" id="IPR017584">
    <property type="entry name" value="Pyridine_nucleo_diS_OxRdtase_N"/>
</dbReference>
<dbReference type="NCBIfam" id="TIGR00476">
    <property type="entry name" value="selD"/>
    <property type="match status" value="1"/>
</dbReference>
<dbReference type="AlphaFoldDB" id="A0A0P1GHD0"/>
<keyword evidence="1 9" id="KW-0808">Transferase</keyword>
<evidence type="ECO:0000256" key="5">
    <source>
        <dbReference type="ARBA" id="ARBA00023266"/>
    </source>
</evidence>
<dbReference type="InterPro" id="IPR016188">
    <property type="entry name" value="PurM-like_N"/>
</dbReference>
<dbReference type="InterPro" id="IPR004536">
    <property type="entry name" value="SPS/SelD"/>
</dbReference>
<dbReference type="Proteomes" id="UP000052022">
    <property type="component" value="Unassembled WGS sequence"/>
</dbReference>
<keyword evidence="10" id="KW-1185">Reference proteome</keyword>
<organism evidence="9 10">
    <name type="scientific">Tritonibacter multivorans</name>
    <dbReference type="NCBI Taxonomy" id="928856"/>
    <lineage>
        <taxon>Bacteria</taxon>
        <taxon>Pseudomonadati</taxon>
        <taxon>Pseudomonadota</taxon>
        <taxon>Alphaproteobacteria</taxon>
        <taxon>Rhodobacterales</taxon>
        <taxon>Paracoccaceae</taxon>
        <taxon>Tritonibacter</taxon>
    </lineage>
</organism>
<keyword evidence="4" id="KW-0067">ATP-binding</keyword>
<sequence length="719" mass="75301">MTPTAPLPLTRDLVLVGGGHAHALVLRMWAMNPLPGVRLTVIDPQPAAAYSGMLPGFVAGHYGRDDLDIDLVKLARFVGARLILGRASRIDPVAKTIHVQGRPPIVYDIASVDIGITSTMPQLVGFAEHGVPAKPLGTFAARWDAFRSGDGPARIACIGGGIAGTELILAMAHALRSRDRLASATLIDRSAVLSAVSPQNAARIRRALDEYGVEVIEQAEITHLSEGHIHLASGRSVLSDFTVGAAGTRPYDWLSDCGLTMKDGFVVIDAHLQTSDPAIFATGDCAEMAFAPRPKAGVFAVRQAPVLLHNLRAALSGQPLKSYRPQSDYLKLVSLGGKRALADRSGFGFASPLLWRWKDRIDQQFMEKFRRLPAMATPPLPVPHAEGLAEALGTKPLCGGCGSKVGRTALLATLAPHQGAARDDLTPLPGDDAALLTVGGAKQVLSTDHLRAMVEDPVVMTEIAAQHALNDIYAMGARPQAATLTLILPRLSDSLQARTLAEIMATADQVMAEAGAAIVGGHTSIGAELMIGFTLTGLCDYPLTLAGARPGDVLLLTKPLGSGMIMAGDMAGAARGTDLAEALAMMRQSQKTAAEILNSAHAMTDVTGFGLIGHLKGLLSASQVGATLSVQDIPRMTGADALAEAGIRSSIYDANRRLAPDLSDAGPRALLFDPQTSGGLLAAVAPDRAQSTLKALQDAGYHAAMIGEITQNSGDITLR</sequence>
<dbReference type="GO" id="GO:0016260">
    <property type="term" value="P:selenocysteine biosynthetic process"/>
    <property type="evidence" value="ECO:0007669"/>
    <property type="project" value="TreeGrafter"/>
</dbReference>
<reference evidence="9 10" key="1">
    <citation type="submission" date="2015-09" db="EMBL/GenBank/DDBJ databases">
        <authorList>
            <consortium name="Swine Surveillance"/>
        </authorList>
    </citation>
    <scope>NUCLEOTIDE SEQUENCE [LARGE SCALE GENOMIC DNA]</scope>
    <source>
        <strain evidence="9 10">CECT 7557</strain>
    </source>
</reference>
<dbReference type="SUPFAM" id="SSF55326">
    <property type="entry name" value="PurM N-terminal domain-like"/>
    <property type="match status" value="1"/>
</dbReference>
<dbReference type="GO" id="GO:0004756">
    <property type="term" value="F:selenide, water dikinase activity"/>
    <property type="evidence" value="ECO:0007669"/>
    <property type="project" value="UniProtKB-EC"/>
</dbReference>
<evidence type="ECO:0000313" key="9">
    <source>
        <dbReference type="EMBL" id="CUH81343.1"/>
    </source>
</evidence>
<dbReference type="PRINTS" id="PR00368">
    <property type="entry name" value="FADPNR"/>
</dbReference>
<name>A0A0P1GHD0_9RHOB</name>
<proteinExistence type="predicted"/>
<evidence type="ECO:0000259" key="7">
    <source>
        <dbReference type="Pfam" id="PF02769"/>
    </source>
</evidence>
<dbReference type="PANTHER" id="PTHR10256">
    <property type="entry name" value="SELENIDE, WATER DIKINASE"/>
    <property type="match status" value="1"/>
</dbReference>
<dbReference type="GO" id="GO:0016491">
    <property type="term" value="F:oxidoreductase activity"/>
    <property type="evidence" value="ECO:0007669"/>
    <property type="project" value="InterPro"/>
</dbReference>
<keyword evidence="3 9" id="KW-0418">Kinase</keyword>
<dbReference type="OrthoDB" id="9767928at2"/>
<evidence type="ECO:0000313" key="10">
    <source>
        <dbReference type="Proteomes" id="UP000052022"/>
    </source>
</evidence>
<dbReference type="InterPro" id="IPR036676">
    <property type="entry name" value="PurM-like_C_sf"/>
</dbReference>
<evidence type="ECO:0000259" key="6">
    <source>
        <dbReference type="Pfam" id="PF00586"/>
    </source>
</evidence>
<dbReference type="InterPro" id="IPR023753">
    <property type="entry name" value="FAD/NAD-binding_dom"/>
</dbReference>
<dbReference type="Pfam" id="PF00586">
    <property type="entry name" value="AIRS"/>
    <property type="match status" value="1"/>
</dbReference>
<dbReference type="InterPro" id="IPR036921">
    <property type="entry name" value="PurM-like_N_sf"/>
</dbReference>
<evidence type="ECO:0000256" key="3">
    <source>
        <dbReference type="ARBA" id="ARBA00022777"/>
    </source>
</evidence>
<dbReference type="Pfam" id="PF07992">
    <property type="entry name" value="Pyr_redox_2"/>
    <property type="match status" value="1"/>
</dbReference>
<dbReference type="SUPFAM" id="SSF56042">
    <property type="entry name" value="PurM C-terminal domain-like"/>
    <property type="match status" value="1"/>
</dbReference>
<gene>
    <name evidence="9" type="primary">selD</name>
    <name evidence="9" type="ORF">TRM7557_03367</name>
</gene>
<dbReference type="EC" id="2.7.9.3" evidence="9"/>
<dbReference type="InterPro" id="IPR036188">
    <property type="entry name" value="FAD/NAD-bd_sf"/>
</dbReference>
<evidence type="ECO:0000259" key="8">
    <source>
        <dbReference type="Pfam" id="PF07992"/>
    </source>
</evidence>
<feature type="domain" description="FAD/NAD(P)-binding" evidence="8">
    <location>
        <begin position="12"/>
        <end position="303"/>
    </location>
</feature>
<dbReference type="GO" id="GO:0005737">
    <property type="term" value="C:cytoplasm"/>
    <property type="evidence" value="ECO:0007669"/>
    <property type="project" value="TreeGrafter"/>
</dbReference>
<dbReference type="SUPFAM" id="SSF51905">
    <property type="entry name" value="FAD/NAD(P)-binding domain"/>
    <property type="match status" value="2"/>
</dbReference>
<dbReference type="InterPro" id="IPR010918">
    <property type="entry name" value="PurM-like_C_dom"/>
</dbReference>
<dbReference type="CDD" id="cd02195">
    <property type="entry name" value="SelD"/>
    <property type="match status" value="1"/>
</dbReference>
<dbReference type="STRING" id="928856.SAMN04488049_102203"/>
<feature type="domain" description="PurM-like C-terminal" evidence="7">
    <location>
        <begin position="549"/>
        <end position="713"/>
    </location>
</feature>
<dbReference type="GO" id="GO:0005524">
    <property type="term" value="F:ATP binding"/>
    <property type="evidence" value="ECO:0007669"/>
    <property type="project" value="UniProtKB-KW"/>
</dbReference>
<dbReference type="RefSeq" id="WP_058291352.1">
    <property type="nucleotide sequence ID" value="NZ_CYSD01000042.1"/>
</dbReference>
<dbReference type="Pfam" id="PF02769">
    <property type="entry name" value="AIRS_C"/>
    <property type="match status" value="1"/>
</dbReference>
<accession>A0A0P1GHD0</accession>
<dbReference type="NCBIfam" id="TIGR03169">
    <property type="entry name" value="Nterm_to_SelD"/>
    <property type="match status" value="1"/>
</dbReference>
<dbReference type="Gene3D" id="3.30.1330.10">
    <property type="entry name" value="PurM-like, N-terminal domain"/>
    <property type="match status" value="1"/>
</dbReference>
<dbReference type="EMBL" id="CYSD01000042">
    <property type="protein sequence ID" value="CUH81343.1"/>
    <property type="molecule type" value="Genomic_DNA"/>
</dbReference>
<evidence type="ECO:0000256" key="1">
    <source>
        <dbReference type="ARBA" id="ARBA00022679"/>
    </source>
</evidence>
<dbReference type="PANTHER" id="PTHR10256:SF0">
    <property type="entry name" value="INACTIVE SELENIDE, WATER DIKINASE-LIKE PROTEIN-RELATED"/>
    <property type="match status" value="1"/>
</dbReference>
<keyword evidence="5" id="KW-0711">Selenium</keyword>
<evidence type="ECO:0000256" key="2">
    <source>
        <dbReference type="ARBA" id="ARBA00022741"/>
    </source>
</evidence>